<organism evidence="2 3">
    <name type="scientific">Crucibulum laeve</name>
    <dbReference type="NCBI Taxonomy" id="68775"/>
    <lineage>
        <taxon>Eukaryota</taxon>
        <taxon>Fungi</taxon>
        <taxon>Dikarya</taxon>
        <taxon>Basidiomycota</taxon>
        <taxon>Agaricomycotina</taxon>
        <taxon>Agaricomycetes</taxon>
        <taxon>Agaricomycetidae</taxon>
        <taxon>Agaricales</taxon>
        <taxon>Agaricineae</taxon>
        <taxon>Nidulariaceae</taxon>
        <taxon>Crucibulum</taxon>
    </lineage>
</organism>
<accession>A0A5C3LI90</accession>
<reference evidence="2 3" key="1">
    <citation type="journal article" date="2019" name="Nat. Ecol. Evol.">
        <title>Megaphylogeny resolves global patterns of mushroom evolution.</title>
        <authorList>
            <person name="Varga T."/>
            <person name="Krizsan K."/>
            <person name="Foldi C."/>
            <person name="Dima B."/>
            <person name="Sanchez-Garcia M."/>
            <person name="Sanchez-Ramirez S."/>
            <person name="Szollosi G.J."/>
            <person name="Szarkandi J.G."/>
            <person name="Papp V."/>
            <person name="Albert L."/>
            <person name="Andreopoulos W."/>
            <person name="Angelini C."/>
            <person name="Antonin V."/>
            <person name="Barry K.W."/>
            <person name="Bougher N.L."/>
            <person name="Buchanan P."/>
            <person name="Buyck B."/>
            <person name="Bense V."/>
            <person name="Catcheside P."/>
            <person name="Chovatia M."/>
            <person name="Cooper J."/>
            <person name="Damon W."/>
            <person name="Desjardin D."/>
            <person name="Finy P."/>
            <person name="Geml J."/>
            <person name="Haridas S."/>
            <person name="Hughes K."/>
            <person name="Justo A."/>
            <person name="Karasinski D."/>
            <person name="Kautmanova I."/>
            <person name="Kiss B."/>
            <person name="Kocsube S."/>
            <person name="Kotiranta H."/>
            <person name="LaButti K.M."/>
            <person name="Lechner B.E."/>
            <person name="Liimatainen K."/>
            <person name="Lipzen A."/>
            <person name="Lukacs Z."/>
            <person name="Mihaltcheva S."/>
            <person name="Morgado L.N."/>
            <person name="Niskanen T."/>
            <person name="Noordeloos M.E."/>
            <person name="Ohm R.A."/>
            <person name="Ortiz-Santana B."/>
            <person name="Ovrebo C."/>
            <person name="Racz N."/>
            <person name="Riley R."/>
            <person name="Savchenko A."/>
            <person name="Shiryaev A."/>
            <person name="Soop K."/>
            <person name="Spirin V."/>
            <person name="Szebenyi C."/>
            <person name="Tomsovsky M."/>
            <person name="Tulloss R.E."/>
            <person name="Uehling J."/>
            <person name="Grigoriev I.V."/>
            <person name="Vagvolgyi C."/>
            <person name="Papp T."/>
            <person name="Martin F.M."/>
            <person name="Miettinen O."/>
            <person name="Hibbett D.S."/>
            <person name="Nagy L.G."/>
        </authorList>
    </citation>
    <scope>NUCLEOTIDE SEQUENCE [LARGE SCALE GENOMIC DNA]</scope>
    <source>
        <strain evidence="2 3">CBS 166.37</strain>
    </source>
</reference>
<keyword evidence="1" id="KW-1133">Transmembrane helix</keyword>
<keyword evidence="1" id="KW-0812">Transmembrane</keyword>
<protein>
    <submittedName>
        <fullName evidence="2">Uncharacterized protein</fullName>
    </submittedName>
</protein>
<keyword evidence="1" id="KW-0472">Membrane</keyword>
<evidence type="ECO:0000256" key="1">
    <source>
        <dbReference type="SAM" id="Phobius"/>
    </source>
</evidence>
<proteinExistence type="predicted"/>
<evidence type="ECO:0000313" key="3">
    <source>
        <dbReference type="Proteomes" id="UP000308652"/>
    </source>
</evidence>
<dbReference type="EMBL" id="ML213662">
    <property type="protein sequence ID" value="TFK32819.1"/>
    <property type="molecule type" value="Genomic_DNA"/>
</dbReference>
<evidence type="ECO:0000313" key="2">
    <source>
        <dbReference type="EMBL" id="TFK32819.1"/>
    </source>
</evidence>
<gene>
    <name evidence="2" type="ORF">BDQ12DRAFT_473849</name>
</gene>
<keyword evidence="3" id="KW-1185">Reference proteome</keyword>
<dbReference type="AlphaFoldDB" id="A0A5C3LI90"/>
<dbReference type="Proteomes" id="UP000308652">
    <property type="component" value="Unassembled WGS sequence"/>
</dbReference>
<name>A0A5C3LI90_9AGAR</name>
<feature type="transmembrane region" description="Helical" evidence="1">
    <location>
        <begin position="129"/>
        <end position="152"/>
    </location>
</feature>
<sequence length="188" mass="21197">MCRRVWVRPGPRPPPTSLVRHVIDNVFVAPRRLPIDVVGLSLPLSSSSHSPCHLYYLCHCYVHLHYHHISNTLLFITSISSPLLSLHHRHLIAATLASPPPPPLPPAPPCHHSHVSSFSFKVTEFGYKIAMSTVCAYSFLSIIISMHVLLYYEYGCSYICPGSTVLSSLPLRRFYRLLHPREPTEGKI</sequence>